<dbReference type="AlphaFoldDB" id="A0A7S1B433"/>
<evidence type="ECO:0008006" key="2">
    <source>
        <dbReference type="Google" id="ProtNLM"/>
    </source>
</evidence>
<name>A0A7S1B433_9STRA</name>
<organism evidence="1">
    <name type="scientific">Corethron hystrix</name>
    <dbReference type="NCBI Taxonomy" id="216773"/>
    <lineage>
        <taxon>Eukaryota</taxon>
        <taxon>Sar</taxon>
        <taxon>Stramenopiles</taxon>
        <taxon>Ochrophyta</taxon>
        <taxon>Bacillariophyta</taxon>
        <taxon>Coscinodiscophyceae</taxon>
        <taxon>Corethrophycidae</taxon>
        <taxon>Corethrales</taxon>
        <taxon>Corethraceae</taxon>
        <taxon>Corethron</taxon>
    </lineage>
</organism>
<dbReference type="EMBL" id="HBFR01002415">
    <property type="protein sequence ID" value="CAD8874403.1"/>
    <property type="molecule type" value="Transcribed_RNA"/>
</dbReference>
<accession>A0A7S1B433</accession>
<protein>
    <recommendedName>
        <fullName evidence="2">TAP-C domain-containing protein</fullName>
    </recommendedName>
</protein>
<gene>
    <name evidence="1" type="ORF">CHYS00102_LOCUS1578</name>
</gene>
<dbReference type="CDD" id="cd14273">
    <property type="entry name" value="UBA_TAP-C_like"/>
    <property type="match status" value="1"/>
</dbReference>
<dbReference type="Gene3D" id="1.10.8.10">
    <property type="entry name" value="DNA helicase RuvA subunit, C-terminal domain"/>
    <property type="match status" value="1"/>
</dbReference>
<evidence type="ECO:0000313" key="1">
    <source>
        <dbReference type="EMBL" id="CAD8874403.1"/>
    </source>
</evidence>
<dbReference type="Pfam" id="PF14555">
    <property type="entry name" value="UBA_4"/>
    <property type="match status" value="1"/>
</dbReference>
<reference evidence="1" key="1">
    <citation type="submission" date="2021-01" db="EMBL/GenBank/DDBJ databases">
        <authorList>
            <person name="Corre E."/>
            <person name="Pelletier E."/>
            <person name="Niang G."/>
            <person name="Scheremetjew M."/>
            <person name="Finn R."/>
            <person name="Kale V."/>
            <person name="Holt S."/>
            <person name="Cochrane G."/>
            <person name="Meng A."/>
            <person name="Brown T."/>
            <person name="Cohen L."/>
        </authorList>
    </citation>
    <scope>NUCLEOTIDE SEQUENCE</scope>
    <source>
        <strain evidence="1">308</strain>
    </source>
</reference>
<proteinExistence type="predicted"/>
<sequence>MSLTYTNLQHNCRVNIVKVPPIPDEVRLSSRCLAFYRQGFDAGSLAYDFSTEEKVLEAASAGTDGAEGTETQEGGEDVMQHLQAAQRSAVQRMASITASDHATCLDYLLKCDMQVDQALQMYYVEKSAA</sequence>